<dbReference type="PROSITE" id="PS51677">
    <property type="entry name" value="NODB"/>
    <property type="match status" value="1"/>
</dbReference>
<dbReference type="InterPro" id="IPR002509">
    <property type="entry name" value="NODB_dom"/>
</dbReference>
<dbReference type="Gene3D" id="3.20.20.370">
    <property type="entry name" value="Glycoside hydrolase/deacetylase"/>
    <property type="match status" value="1"/>
</dbReference>
<dbReference type="InterPro" id="IPR011330">
    <property type="entry name" value="Glyco_hydro/deAcase_b/a-brl"/>
</dbReference>
<dbReference type="Pfam" id="PF01522">
    <property type="entry name" value="Polysacc_deac_1"/>
    <property type="match status" value="1"/>
</dbReference>
<evidence type="ECO:0000313" key="3">
    <source>
        <dbReference type="Proteomes" id="UP001597362"/>
    </source>
</evidence>
<dbReference type="SUPFAM" id="SSF88713">
    <property type="entry name" value="Glycoside hydrolase/deacetylase"/>
    <property type="match status" value="1"/>
</dbReference>
<gene>
    <name evidence="2" type="ORF">ACFSJH_11860</name>
</gene>
<evidence type="ECO:0000313" key="2">
    <source>
        <dbReference type="EMBL" id="MFD2116417.1"/>
    </source>
</evidence>
<dbReference type="EMBL" id="JBHUHO010000030">
    <property type="protein sequence ID" value="MFD2116417.1"/>
    <property type="molecule type" value="Genomic_DNA"/>
</dbReference>
<evidence type="ECO:0000259" key="1">
    <source>
        <dbReference type="PROSITE" id="PS51677"/>
    </source>
</evidence>
<reference evidence="3" key="1">
    <citation type="journal article" date="2019" name="Int. J. Syst. Evol. Microbiol.">
        <title>The Global Catalogue of Microorganisms (GCM) 10K type strain sequencing project: providing services to taxonomists for standard genome sequencing and annotation.</title>
        <authorList>
            <consortium name="The Broad Institute Genomics Platform"/>
            <consortium name="The Broad Institute Genome Sequencing Center for Infectious Disease"/>
            <person name="Wu L."/>
            <person name="Ma J."/>
        </authorList>
    </citation>
    <scope>NUCLEOTIDE SEQUENCE [LARGE SCALE GENOMIC DNA]</scope>
    <source>
        <strain evidence="3">GH52</strain>
    </source>
</reference>
<proteinExistence type="predicted"/>
<accession>A0ABW4YLL1</accession>
<dbReference type="Proteomes" id="UP001597362">
    <property type="component" value="Unassembled WGS sequence"/>
</dbReference>
<protein>
    <submittedName>
        <fullName evidence="2">Polysaccharide deacetylase family protein</fullName>
    </submittedName>
</protein>
<dbReference type="Pfam" id="PF22790">
    <property type="entry name" value="YkoP"/>
    <property type="match status" value="1"/>
</dbReference>
<dbReference type="PANTHER" id="PTHR10587">
    <property type="entry name" value="GLYCOSYL TRANSFERASE-RELATED"/>
    <property type="match status" value="1"/>
</dbReference>
<dbReference type="RefSeq" id="WP_377772562.1">
    <property type="nucleotide sequence ID" value="NZ_JBHUHO010000030.1"/>
</dbReference>
<sequence length="469" mass="53838">MEFLILCFFYVMTFYAFLPGLISRIFGFRVFKKGETKKEIALTFDDGPDPVYTEKLLDLLARYNAKATFFVVGAHAKPFPELLQRMHREGHTIGVHNFEHKSNWFMRPKTVKRHIDQTNDIIEAATGHRSNYYRPPWGIVNLFDYSNLGHMQIILWSAMFSDWRTRVGAKRLEKRMLKKLRPGEVLLLHDCGRTMGADVDAPANMLLALEAYLEAGQQQQFTFVEIGQLIKLTDQKRVNQLSPLKKTMIASWLAYEKMFHKVFRLKQVGTSQQPVMHYRVITYKGEQVELQEGTNLKKGDDVIELHFDNKLLSGIALRSKTPIAAALRLLREVEGALPQLADQVKVDTTASRAKAVYGVTMIHKGADRLGFMIKPLSQNLFSYISKVYLHVLMRVLTKPKSRREKSSRHHKMKLSPQMLLMSMQKLNSYTSAAIQHVQEEAERINHVVERNLHEAQDASVPADTKTPAI</sequence>
<comment type="caution">
    <text evidence="2">The sequence shown here is derived from an EMBL/GenBank/DDBJ whole genome shotgun (WGS) entry which is preliminary data.</text>
</comment>
<dbReference type="InterPro" id="IPR054467">
    <property type="entry name" value="YkoP-like_dom"/>
</dbReference>
<dbReference type="CDD" id="cd10959">
    <property type="entry name" value="CE4_NodB_like_3"/>
    <property type="match status" value="1"/>
</dbReference>
<name>A0ABW4YLL1_9BACL</name>
<dbReference type="InterPro" id="IPR050248">
    <property type="entry name" value="Polysacc_deacetylase_ArnD"/>
</dbReference>
<organism evidence="2 3">
    <name type="scientific">Paenibacillus yanchengensis</name>
    <dbReference type="NCBI Taxonomy" id="2035833"/>
    <lineage>
        <taxon>Bacteria</taxon>
        <taxon>Bacillati</taxon>
        <taxon>Bacillota</taxon>
        <taxon>Bacilli</taxon>
        <taxon>Bacillales</taxon>
        <taxon>Paenibacillaceae</taxon>
        <taxon>Paenibacillus</taxon>
    </lineage>
</organism>
<feature type="domain" description="NodB homology" evidence="1">
    <location>
        <begin position="38"/>
        <end position="224"/>
    </location>
</feature>
<keyword evidence="3" id="KW-1185">Reference proteome</keyword>